<dbReference type="OrthoDB" id="490569at2"/>
<reference evidence="3 4" key="1">
    <citation type="submission" date="2016-11" db="EMBL/GenBank/DDBJ databases">
        <title>Draft Genome Sequences of Nine Cyanobacterial Strains from Diverse Habitats.</title>
        <authorList>
            <person name="Zhu T."/>
            <person name="Hou S."/>
            <person name="Lu X."/>
            <person name="Hess W.R."/>
        </authorList>
    </citation>
    <scope>NUCLEOTIDE SEQUENCE [LARGE SCALE GENOMIC DNA]</scope>
    <source>
        <strain evidence="3 4">5.2 s.c.1</strain>
    </source>
</reference>
<feature type="chain" id="PRO_5012730562" description="DUF2059 domain-containing protein" evidence="1">
    <location>
        <begin position="25"/>
        <end position="161"/>
    </location>
</feature>
<protein>
    <recommendedName>
        <fullName evidence="2">DUF2059 domain-containing protein</fullName>
    </recommendedName>
</protein>
<accession>A0A1U7HWN1</accession>
<gene>
    <name evidence="3" type="ORF">NIES1031_05335</name>
</gene>
<keyword evidence="1" id="KW-0732">Signal</keyword>
<sequence length="161" mass="18478">MKLKFLYSLSILFTLSFVATPAVAQTQVSYLPSVRNRSEQNSSIDKLMTITGEKYLIRQVTLQTINTLKNQYPQVPQKFWDSFLAEMNYEEMNQRIEGIYNKYFTEEDIQGMIAFYQTPLGQKIISVLPQLAQESSKVGQQYGIEAATRAIKKLQAAGYIR</sequence>
<feature type="signal peptide" evidence="1">
    <location>
        <begin position="1"/>
        <end position="24"/>
    </location>
</feature>
<evidence type="ECO:0000313" key="4">
    <source>
        <dbReference type="Proteomes" id="UP000185984"/>
    </source>
</evidence>
<feature type="domain" description="DUF2059" evidence="2">
    <location>
        <begin position="90"/>
        <end position="147"/>
    </location>
</feature>
<dbReference type="AlphaFoldDB" id="A0A1U7HWN1"/>
<keyword evidence="4" id="KW-1185">Reference proteome</keyword>
<dbReference type="Proteomes" id="UP000185984">
    <property type="component" value="Unassembled WGS sequence"/>
</dbReference>
<dbReference type="EMBL" id="MRCC01000004">
    <property type="protein sequence ID" value="OKH28003.1"/>
    <property type="molecule type" value="Genomic_DNA"/>
</dbReference>
<name>A0A1U7HWN1_9CHRO</name>
<evidence type="ECO:0000313" key="3">
    <source>
        <dbReference type="EMBL" id="OKH28003.1"/>
    </source>
</evidence>
<dbReference type="Pfam" id="PF09832">
    <property type="entry name" value="DUF2059"/>
    <property type="match status" value="1"/>
</dbReference>
<proteinExistence type="predicted"/>
<organism evidence="3 4">
    <name type="scientific">Chroogloeocystis siderophila 5.2 s.c.1</name>
    <dbReference type="NCBI Taxonomy" id="247279"/>
    <lineage>
        <taxon>Bacteria</taxon>
        <taxon>Bacillati</taxon>
        <taxon>Cyanobacteriota</taxon>
        <taxon>Cyanophyceae</taxon>
        <taxon>Oscillatoriophycideae</taxon>
        <taxon>Chroococcales</taxon>
        <taxon>Chroococcaceae</taxon>
        <taxon>Chroogloeocystis</taxon>
    </lineage>
</organism>
<evidence type="ECO:0000256" key="1">
    <source>
        <dbReference type="SAM" id="SignalP"/>
    </source>
</evidence>
<comment type="caution">
    <text evidence="3">The sequence shown here is derived from an EMBL/GenBank/DDBJ whole genome shotgun (WGS) entry which is preliminary data.</text>
</comment>
<dbReference type="InterPro" id="IPR018637">
    <property type="entry name" value="DUF2059"/>
</dbReference>
<dbReference type="RefSeq" id="WP_073548463.1">
    <property type="nucleotide sequence ID" value="NZ_CAWMVK010000034.1"/>
</dbReference>
<evidence type="ECO:0000259" key="2">
    <source>
        <dbReference type="Pfam" id="PF09832"/>
    </source>
</evidence>